<feature type="compositionally biased region" description="Low complexity" evidence="6">
    <location>
        <begin position="390"/>
        <end position="407"/>
    </location>
</feature>
<dbReference type="InterPro" id="IPR006143">
    <property type="entry name" value="RND_pump_MFP"/>
</dbReference>
<comment type="similarity">
    <text evidence="2">Belongs to the membrane fusion protein (MFP) (TC 8.A.1) family.</text>
</comment>
<evidence type="ECO:0000256" key="2">
    <source>
        <dbReference type="ARBA" id="ARBA00009477"/>
    </source>
</evidence>
<dbReference type="OrthoDB" id="9806939at2"/>
<comment type="subcellular location">
    <subcellularLocation>
        <location evidence="1">Cell membrane</location>
    </subcellularLocation>
</comment>
<dbReference type="Gene3D" id="2.40.420.20">
    <property type="match status" value="1"/>
</dbReference>
<reference evidence="11 12" key="1">
    <citation type="submission" date="2017-07" db="EMBL/GenBank/DDBJ databases">
        <title>Sandarakinorhabdus cyanobacteriorum sp. nov., a novel bacterium isolated from cyanobacterial aggregates in a eutrophic lake.</title>
        <authorList>
            <person name="Cai H."/>
        </authorList>
    </citation>
    <scope>NUCLEOTIDE SEQUENCE [LARGE SCALE GENOMIC DNA]</scope>
    <source>
        <strain evidence="11 12">TH057</strain>
    </source>
</reference>
<evidence type="ECO:0000313" key="11">
    <source>
        <dbReference type="EMBL" id="OYQ32176.1"/>
    </source>
</evidence>
<dbReference type="InterPro" id="IPR058625">
    <property type="entry name" value="MdtA-like_BSH"/>
</dbReference>
<evidence type="ECO:0000259" key="10">
    <source>
        <dbReference type="Pfam" id="PF25944"/>
    </source>
</evidence>
<keyword evidence="5" id="KW-0472">Membrane</keyword>
<evidence type="ECO:0000256" key="6">
    <source>
        <dbReference type="SAM" id="MobiDB-lite"/>
    </source>
</evidence>
<protein>
    <submittedName>
        <fullName evidence="11">Uncharacterized protein</fullName>
    </submittedName>
</protein>
<keyword evidence="3" id="KW-1003">Cell membrane</keyword>
<dbReference type="GO" id="GO:1990281">
    <property type="term" value="C:efflux pump complex"/>
    <property type="evidence" value="ECO:0007669"/>
    <property type="project" value="TreeGrafter"/>
</dbReference>
<dbReference type="SUPFAM" id="SSF111369">
    <property type="entry name" value="HlyD-like secretion proteins"/>
    <property type="match status" value="1"/>
</dbReference>
<evidence type="ECO:0000256" key="7">
    <source>
        <dbReference type="SAM" id="SignalP"/>
    </source>
</evidence>
<evidence type="ECO:0000313" key="12">
    <source>
        <dbReference type="Proteomes" id="UP000216991"/>
    </source>
</evidence>
<comment type="caution">
    <text evidence="11">The sequence shown here is derived from an EMBL/GenBank/DDBJ whole genome shotgun (WGS) entry which is preliminary data.</text>
</comment>
<dbReference type="NCBIfam" id="TIGR01730">
    <property type="entry name" value="RND_mfp"/>
    <property type="match status" value="1"/>
</dbReference>
<name>A0A255YSH1_9SPHN</name>
<evidence type="ECO:0000256" key="5">
    <source>
        <dbReference type="ARBA" id="ARBA00023136"/>
    </source>
</evidence>
<feature type="signal peptide" evidence="7">
    <location>
        <begin position="1"/>
        <end position="30"/>
    </location>
</feature>
<dbReference type="AlphaFoldDB" id="A0A255YSH1"/>
<proteinExistence type="inferred from homology"/>
<dbReference type="GO" id="GO:0015562">
    <property type="term" value="F:efflux transmembrane transporter activity"/>
    <property type="evidence" value="ECO:0007669"/>
    <property type="project" value="TreeGrafter"/>
</dbReference>
<dbReference type="Pfam" id="PF25917">
    <property type="entry name" value="BSH_RND"/>
    <property type="match status" value="1"/>
</dbReference>
<evidence type="ECO:0000256" key="4">
    <source>
        <dbReference type="ARBA" id="ARBA00022519"/>
    </source>
</evidence>
<feature type="domain" description="Multidrug resistance protein MdtA-like alpha-helical hairpin" evidence="8">
    <location>
        <begin position="112"/>
        <end position="180"/>
    </location>
</feature>
<dbReference type="InterPro" id="IPR058626">
    <property type="entry name" value="MdtA-like_b-barrel"/>
</dbReference>
<dbReference type="EMBL" id="NOXT01000080">
    <property type="protein sequence ID" value="OYQ32176.1"/>
    <property type="molecule type" value="Genomic_DNA"/>
</dbReference>
<dbReference type="RefSeq" id="WP_094472775.1">
    <property type="nucleotide sequence ID" value="NZ_NOXT01000080.1"/>
</dbReference>
<dbReference type="Gene3D" id="1.10.287.470">
    <property type="entry name" value="Helix hairpin bin"/>
    <property type="match status" value="1"/>
</dbReference>
<keyword evidence="12" id="KW-1185">Reference proteome</keyword>
<evidence type="ECO:0000256" key="3">
    <source>
        <dbReference type="ARBA" id="ARBA00022475"/>
    </source>
</evidence>
<evidence type="ECO:0000259" key="8">
    <source>
        <dbReference type="Pfam" id="PF25876"/>
    </source>
</evidence>
<keyword evidence="7" id="KW-0732">Signal</keyword>
<feature type="domain" description="Multidrug resistance protein MdtA-like barrel-sandwich hybrid" evidence="9">
    <location>
        <begin position="72"/>
        <end position="213"/>
    </location>
</feature>
<keyword evidence="4" id="KW-0997">Cell inner membrane</keyword>
<organism evidence="11 12">
    <name type="scientific">Sandarakinorhabdus cyanobacteriorum</name>
    <dbReference type="NCBI Taxonomy" id="1981098"/>
    <lineage>
        <taxon>Bacteria</taxon>
        <taxon>Pseudomonadati</taxon>
        <taxon>Pseudomonadota</taxon>
        <taxon>Alphaproteobacteria</taxon>
        <taxon>Sphingomonadales</taxon>
        <taxon>Sphingosinicellaceae</taxon>
        <taxon>Sandarakinorhabdus</taxon>
    </lineage>
</organism>
<sequence length="407" mass="41631">MIMITTHPFGRLAGLGAASLLLFACTSSGGDDKAGPGAGMKRPPQLVAAQTASMEEFAPTLIALGTVTPSQSVAVRPRADSEIIGIAFKEGDNVRAGQVLFRLDPRQARAAVAQAEAEVKGAIAAERRARLDYERAEALVGKGFVSTAARDLARANASSARSNIETTQAILDSARVQLSFLTVTAPISGRTGELGFRLGANVRQGDATALVTINQLSPIHVRFLVPAANVQQARSLLASGGGKVVARDPQSGSEIASGRLVFLDNNVDPGNGGVAARAEFRNEGDVLWPGAIVNVEFPLGQPRPHIALPEGAVQTGRDAPFVWSVSAGGPGGKGAGGKGPGGKVKMRDVVVAGRMGGKVYLASGVQPGEQIVVDALARLKDGDAVRLKGPGKPQMAAQPPAAAGSAG</sequence>
<dbReference type="InterPro" id="IPR058624">
    <property type="entry name" value="MdtA-like_HH"/>
</dbReference>
<dbReference type="Gene3D" id="2.40.30.170">
    <property type="match status" value="1"/>
</dbReference>
<evidence type="ECO:0000259" key="9">
    <source>
        <dbReference type="Pfam" id="PF25917"/>
    </source>
</evidence>
<evidence type="ECO:0000256" key="1">
    <source>
        <dbReference type="ARBA" id="ARBA00004236"/>
    </source>
</evidence>
<gene>
    <name evidence="11" type="ORF">CHU93_03470</name>
</gene>
<accession>A0A255YSH1</accession>
<feature type="domain" description="Multidrug resistance protein MdtA-like beta-barrel" evidence="10">
    <location>
        <begin position="218"/>
        <end position="297"/>
    </location>
</feature>
<dbReference type="Pfam" id="PF25944">
    <property type="entry name" value="Beta-barrel_RND"/>
    <property type="match status" value="1"/>
</dbReference>
<dbReference type="PANTHER" id="PTHR30469">
    <property type="entry name" value="MULTIDRUG RESISTANCE PROTEIN MDTA"/>
    <property type="match status" value="1"/>
</dbReference>
<feature type="chain" id="PRO_5013236894" evidence="7">
    <location>
        <begin position="31"/>
        <end position="407"/>
    </location>
</feature>
<dbReference type="Pfam" id="PF25876">
    <property type="entry name" value="HH_MFP_RND"/>
    <property type="match status" value="1"/>
</dbReference>
<dbReference type="PANTHER" id="PTHR30469:SF36">
    <property type="entry name" value="BLL3903 PROTEIN"/>
    <property type="match status" value="1"/>
</dbReference>
<feature type="region of interest" description="Disordered" evidence="6">
    <location>
        <begin position="385"/>
        <end position="407"/>
    </location>
</feature>
<dbReference type="Gene3D" id="2.40.50.100">
    <property type="match status" value="1"/>
</dbReference>
<dbReference type="Proteomes" id="UP000216991">
    <property type="component" value="Unassembled WGS sequence"/>
</dbReference>